<dbReference type="PANTHER" id="PTHR36507">
    <property type="entry name" value="BLL1555 PROTEIN"/>
    <property type="match status" value="1"/>
</dbReference>
<dbReference type="GO" id="GO:0009055">
    <property type="term" value="F:electron transfer activity"/>
    <property type="evidence" value="ECO:0007669"/>
    <property type="project" value="InterPro"/>
</dbReference>
<reference evidence="9 10" key="1">
    <citation type="submission" date="2019-12" db="EMBL/GenBank/DDBJ databases">
        <title>Halocatena pleomorpha gen. nov. sp. nov., an extremely halophilic archaeon of family Halobacteriaceae isolated from saltpan soil.</title>
        <authorList>
            <person name="Pal Y."/>
            <person name="Verma A."/>
            <person name="Krishnamurthi S."/>
            <person name="Kumar P."/>
        </authorList>
    </citation>
    <scope>NUCLEOTIDE SEQUENCE [LARGE SCALE GENOMIC DNA]</scope>
    <source>
        <strain evidence="9 10">JCM 16495</strain>
    </source>
</reference>
<evidence type="ECO:0000256" key="2">
    <source>
        <dbReference type="ARBA" id="ARBA00022448"/>
    </source>
</evidence>
<dbReference type="InterPro" id="IPR002386">
    <property type="entry name" value="Amicyanin/Pseudoazurin"/>
</dbReference>
<dbReference type="AlphaFoldDB" id="A0A6B0GJ81"/>
<dbReference type="PRINTS" id="PR00155">
    <property type="entry name" value="AMICYANIN"/>
</dbReference>
<accession>A0A6B0GJ81</accession>
<evidence type="ECO:0000256" key="7">
    <source>
        <dbReference type="PIRSR" id="PIRSR602386-1"/>
    </source>
</evidence>
<feature type="binding site" evidence="7">
    <location>
        <position position="146"/>
    </location>
    <ligand>
        <name>Cu cation</name>
        <dbReference type="ChEBI" id="CHEBI:23378"/>
    </ligand>
</feature>
<organism evidence="9 10">
    <name type="scientific">Halomarina oriensis</name>
    <dbReference type="NCBI Taxonomy" id="671145"/>
    <lineage>
        <taxon>Archaea</taxon>
        <taxon>Methanobacteriati</taxon>
        <taxon>Methanobacteriota</taxon>
        <taxon>Stenosarchaea group</taxon>
        <taxon>Halobacteria</taxon>
        <taxon>Halobacteriales</taxon>
        <taxon>Natronomonadaceae</taxon>
        <taxon>Halomarina</taxon>
    </lineage>
</organism>
<evidence type="ECO:0000313" key="9">
    <source>
        <dbReference type="EMBL" id="MWG34966.1"/>
    </source>
</evidence>
<comment type="cofactor">
    <cofactor evidence="7">
        <name>Cu cation</name>
        <dbReference type="ChEBI" id="CHEBI:23378"/>
    </cofactor>
    <text evidence="7">Binds 1 copper ion per subunit.</text>
</comment>
<keyword evidence="5" id="KW-0249">Electron transport</keyword>
<dbReference type="GO" id="GO:0005507">
    <property type="term" value="F:copper ion binding"/>
    <property type="evidence" value="ECO:0007669"/>
    <property type="project" value="InterPro"/>
</dbReference>
<evidence type="ECO:0000256" key="4">
    <source>
        <dbReference type="ARBA" id="ARBA00022764"/>
    </source>
</evidence>
<dbReference type="GO" id="GO:0042597">
    <property type="term" value="C:periplasmic space"/>
    <property type="evidence" value="ECO:0007669"/>
    <property type="project" value="UniProtKB-SubCell"/>
</dbReference>
<dbReference type="PANTHER" id="PTHR36507:SF1">
    <property type="entry name" value="BLL1555 PROTEIN"/>
    <property type="match status" value="1"/>
</dbReference>
<dbReference type="NCBIfam" id="TIGR03102">
    <property type="entry name" value="halo_cynanin"/>
    <property type="match status" value="1"/>
</dbReference>
<name>A0A6B0GJ81_9EURY</name>
<dbReference type="EMBL" id="WSZK01000015">
    <property type="protein sequence ID" value="MWG34966.1"/>
    <property type="molecule type" value="Genomic_DNA"/>
</dbReference>
<dbReference type="InterPro" id="IPR052721">
    <property type="entry name" value="ET_Amicyanin"/>
</dbReference>
<dbReference type="InterPro" id="IPR017533">
    <property type="entry name" value="Halocyanin"/>
</dbReference>
<gene>
    <name evidence="9" type="ORF">GQS65_10785</name>
</gene>
<dbReference type="CDD" id="cd04220">
    <property type="entry name" value="Halocyanin"/>
    <property type="match status" value="1"/>
</dbReference>
<feature type="binding site" evidence="7">
    <location>
        <position position="154"/>
    </location>
    <ligand>
        <name>Cu cation</name>
        <dbReference type="ChEBI" id="CHEBI:23378"/>
    </ligand>
</feature>
<keyword evidence="3 7" id="KW-0479">Metal-binding</keyword>
<feature type="binding site" evidence="7">
    <location>
        <position position="111"/>
    </location>
    <ligand>
        <name>Cu cation</name>
        <dbReference type="ChEBI" id="CHEBI:23378"/>
    </ligand>
</feature>
<feature type="domain" description="Blue (type 1) copper" evidence="8">
    <location>
        <begin position="77"/>
        <end position="160"/>
    </location>
</feature>
<dbReference type="InterPro" id="IPR000923">
    <property type="entry name" value="BlueCu_1"/>
</dbReference>
<keyword evidence="10" id="KW-1185">Reference proteome</keyword>
<evidence type="ECO:0000313" key="10">
    <source>
        <dbReference type="Proteomes" id="UP000451471"/>
    </source>
</evidence>
<evidence type="ECO:0000259" key="8">
    <source>
        <dbReference type="Pfam" id="PF00127"/>
    </source>
</evidence>
<dbReference type="Proteomes" id="UP000451471">
    <property type="component" value="Unassembled WGS sequence"/>
</dbReference>
<dbReference type="SUPFAM" id="SSF49503">
    <property type="entry name" value="Cupredoxins"/>
    <property type="match status" value="1"/>
</dbReference>
<comment type="subcellular location">
    <subcellularLocation>
        <location evidence="1">Periplasm</location>
    </subcellularLocation>
</comment>
<dbReference type="OrthoDB" id="11088at2157"/>
<sequence>MIWIVQPPASSSTVRPARRRPTRRAFLAVAAGSLAVGTGCLNDGSGGSGGEGYGDWFDDVDNHDGAVDRTGQSETSVAVGAEDGLAFAPAAIEVDPGTTVVWEWTGRGGGHNVVERDDAFSSPLLQAEGETWSYTFEEVGVFPYFCDPHRTLGMKGGVDVVGGADGDG</sequence>
<evidence type="ECO:0000256" key="5">
    <source>
        <dbReference type="ARBA" id="ARBA00022982"/>
    </source>
</evidence>
<keyword evidence="6 7" id="KW-0186">Copper</keyword>
<evidence type="ECO:0000256" key="6">
    <source>
        <dbReference type="ARBA" id="ARBA00023008"/>
    </source>
</evidence>
<dbReference type="Gene3D" id="2.60.40.420">
    <property type="entry name" value="Cupredoxins - blue copper proteins"/>
    <property type="match status" value="1"/>
</dbReference>
<dbReference type="Pfam" id="PF00127">
    <property type="entry name" value="Copper-bind"/>
    <property type="match status" value="1"/>
</dbReference>
<keyword evidence="4" id="KW-0574">Periplasm</keyword>
<keyword evidence="2" id="KW-0813">Transport</keyword>
<evidence type="ECO:0000256" key="1">
    <source>
        <dbReference type="ARBA" id="ARBA00004418"/>
    </source>
</evidence>
<comment type="caution">
    <text evidence="9">The sequence shown here is derived from an EMBL/GenBank/DDBJ whole genome shotgun (WGS) entry which is preliminary data.</text>
</comment>
<dbReference type="InterPro" id="IPR008972">
    <property type="entry name" value="Cupredoxin"/>
</dbReference>
<protein>
    <submittedName>
        <fullName evidence="9">Halocyanin domain-containing protein</fullName>
    </submittedName>
</protein>
<feature type="binding site" evidence="7">
    <location>
        <position position="149"/>
    </location>
    <ligand>
        <name>Cu cation</name>
        <dbReference type="ChEBI" id="CHEBI:23378"/>
    </ligand>
</feature>
<evidence type="ECO:0000256" key="3">
    <source>
        <dbReference type="ARBA" id="ARBA00022723"/>
    </source>
</evidence>
<proteinExistence type="predicted"/>